<dbReference type="InterPro" id="IPR050699">
    <property type="entry name" value="RNA-DNA_Helicase"/>
</dbReference>
<evidence type="ECO:0000259" key="6">
    <source>
        <dbReference type="PROSITE" id="PS51194"/>
    </source>
</evidence>
<dbReference type="PROSITE" id="PS51194">
    <property type="entry name" value="HELICASE_CTER"/>
    <property type="match status" value="1"/>
</dbReference>
<dbReference type="InterPro" id="IPR011545">
    <property type="entry name" value="DEAD/DEAH_box_helicase_dom"/>
</dbReference>
<dbReference type="Pfam" id="PF00270">
    <property type="entry name" value="DEAD"/>
    <property type="match status" value="1"/>
</dbReference>
<dbReference type="Pfam" id="PF00271">
    <property type="entry name" value="Helicase_C"/>
    <property type="match status" value="1"/>
</dbReference>
<proteinExistence type="predicted"/>
<evidence type="ECO:0000259" key="5">
    <source>
        <dbReference type="PROSITE" id="PS51192"/>
    </source>
</evidence>
<dbReference type="CDD" id="cd18795">
    <property type="entry name" value="SF2_C_Ski2"/>
    <property type="match status" value="1"/>
</dbReference>
<dbReference type="Gene3D" id="1.10.3380.30">
    <property type="match status" value="1"/>
</dbReference>
<dbReference type="PANTHER" id="PTHR12131">
    <property type="entry name" value="ATP-DEPENDENT RNA AND DNA HELICASE"/>
    <property type="match status" value="1"/>
</dbReference>
<evidence type="ECO:0000256" key="2">
    <source>
        <dbReference type="ARBA" id="ARBA00022801"/>
    </source>
</evidence>
<dbReference type="SUPFAM" id="SSF52540">
    <property type="entry name" value="P-loop containing nucleoside triphosphate hydrolases"/>
    <property type="match status" value="1"/>
</dbReference>
<dbReference type="InterPro" id="IPR027417">
    <property type="entry name" value="P-loop_NTPase"/>
</dbReference>
<feature type="domain" description="Helicase C-terminal" evidence="6">
    <location>
        <begin position="314"/>
        <end position="514"/>
    </location>
</feature>
<dbReference type="InterPro" id="IPR014001">
    <property type="entry name" value="Helicase_ATP-bd"/>
</dbReference>
<keyword evidence="3" id="KW-0347">Helicase</keyword>
<sequence>MVKICDCESPYPSENETTYIEYFNQFPFELSNFQKYAIESIVEGHHVLVTAHTGSGKTLPAEFAIEYFVSKEKKVIYTSPIKALSNQKFYEFTKKFPHISFGILTGDIKSNPEADVLIMTTEILQNTLYKKNAMSMTGTSHISLPLTTTFDMDLNNELACVIFDEVHYINDPDRGKVWEETIMMLPRHVQMVMLSATLDKPEKFASWCENRGETHHQDQDHPQTHAHKQVYLTSTNHRVVPLTHYTFMTTTSAIFKLIKDKQLENEIKEHTNKIIPIQTASGVFNESLYHKNKKILTVFENKNLRMKRMHVLNQVTKYMVENNMLPALCFVLSRKQLEICAKEITTNLLEDDSKVSYTIKRECESIIRKLPNYEEYLNLPEYINIVYLLEKGIAIHHAGIMPVLREMIELLYSKGYIKLLFATETFAVGINMPTKSVIFTDVNKFDGNGMRMLYSHEYTQMAGRAGRRGIDTVGNVIHLTNLFKNVELTEYRCMMKGRPQSLISKFKISYNLLFNLIETGEQQFLNYIKRSMIQEDVVRVDKFLTDKLGELESEIEKLNTRLDTTQTPRCILEEQRNLLIAKPTSTNKKRKQIERDIQDNLDAFRNIQNDIKILEQFYDYKQYYNDTKTEIESNNQYLNNNINILLKLLTVDGFISETDLMQDPHQEPQYNLTEKGCIASGLREIHCLVFANFIERKLYEGLTGKQLCGIFSCFTNVSVNEDYRSYNVDSCDVSANNTIKYLKSEYEDYLKKEELYQINTGVEYMMHYDLIEYTMKWYECENAEECKSLLQTMLSEKEIFLGEFVKAILKINNISSEMERIAETTGAIGFLRELRNIPSNTLKFVVTNQSLYV</sequence>
<dbReference type="GO" id="GO:0004386">
    <property type="term" value="F:helicase activity"/>
    <property type="evidence" value="ECO:0007669"/>
    <property type="project" value="UniProtKB-KW"/>
</dbReference>
<keyword evidence="1" id="KW-0547">Nucleotide-binding</keyword>
<evidence type="ECO:0008006" key="8">
    <source>
        <dbReference type="Google" id="ProtNLM"/>
    </source>
</evidence>
<organism evidence="7">
    <name type="scientific">viral metagenome</name>
    <dbReference type="NCBI Taxonomy" id="1070528"/>
    <lineage>
        <taxon>unclassified sequences</taxon>
        <taxon>metagenomes</taxon>
        <taxon>organismal metagenomes</taxon>
    </lineage>
</organism>
<dbReference type="GO" id="GO:0005524">
    <property type="term" value="F:ATP binding"/>
    <property type="evidence" value="ECO:0007669"/>
    <property type="project" value="UniProtKB-KW"/>
</dbReference>
<dbReference type="PROSITE" id="PS51192">
    <property type="entry name" value="HELICASE_ATP_BIND_1"/>
    <property type="match status" value="1"/>
</dbReference>
<dbReference type="InterPro" id="IPR001650">
    <property type="entry name" value="Helicase_C-like"/>
</dbReference>
<evidence type="ECO:0000256" key="1">
    <source>
        <dbReference type="ARBA" id="ARBA00022741"/>
    </source>
</evidence>
<accession>A0A6C0E5D4</accession>
<feature type="domain" description="Helicase ATP-binding" evidence="5">
    <location>
        <begin position="38"/>
        <end position="216"/>
    </location>
</feature>
<dbReference type="AlphaFoldDB" id="A0A6C0E5D4"/>
<name>A0A6C0E5D4_9ZZZZ</name>
<evidence type="ECO:0000256" key="3">
    <source>
        <dbReference type="ARBA" id="ARBA00022806"/>
    </source>
</evidence>
<dbReference type="GO" id="GO:0003676">
    <property type="term" value="F:nucleic acid binding"/>
    <property type="evidence" value="ECO:0007669"/>
    <property type="project" value="InterPro"/>
</dbReference>
<dbReference type="Pfam" id="PF08148">
    <property type="entry name" value="DSHCT"/>
    <property type="match status" value="1"/>
</dbReference>
<dbReference type="Gene3D" id="3.40.50.300">
    <property type="entry name" value="P-loop containing nucleotide triphosphate hydrolases"/>
    <property type="match status" value="2"/>
</dbReference>
<reference evidence="7" key="1">
    <citation type="journal article" date="2020" name="Nature">
        <title>Giant virus diversity and host interactions through global metagenomics.</title>
        <authorList>
            <person name="Schulz F."/>
            <person name="Roux S."/>
            <person name="Paez-Espino D."/>
            <person name="Jungbluth S."/>
            <person name="Walsh D.A."/>
            <person name="Denef V.J."/>
            <person name="McMahon K.D."/>
            <person name="Konstantinidis K.T."/>
            <person name="Eloe-Fadrosh E.A."/>
            <person name="Kyrpides N.C."/>
            <person name="Woyke T."/>
        </authorList>
    </citation>
    <scope>NUCLEOTIDE SEQUENCE</scope>
    <source>
        <strain evidence="7">GVMAG-M-3300023179-116</strain>
    </source>
</reference>
<dbReference type="GO" id="GO:0016787">
    <property type="term" value="F:hydrolase activity"/>
    <property type="evidence" value="ECO:0007669"/>
    <property type="project" value="UniProtKB-KW"/>
</dbReference>
<dbReference type="PANTHER" id="PTHR12131:SF1">
    <property type="entry name" value="ATP-DEPENDENT RNA HELICASE SUPV3L1, MITOCHONDRIAL-RELATED"/>
    <property type="match status" value="1"/>
</dbReference>
<keyword evidence="4" id="KW-0067">ATP-binding</keyword>
<evidence type="ECO:0000313" key="7">
    <source>
        <dbReference type="EMBL" id="QHT23663.1"/>
    </source>
</evidence>
<keyword evidence="2" id="KW-0378">Hydrolase</keyword>
<dbReference type="SMART" id="SM00490">
    <property type="entry name" value="HELICc"/>
    <property type="match status" value="1"/>
</dbReference>
<dbReference type="InterPro" id="IPR012961">
    <property type="entry name" value="Ski2/MTR4_C"/>
</dbReference>
<evidence type="ECO:0000256" key="4">
    <source>
        <dbReference type="ARBA" id="ARBA00022840"/>
    </source>
</evidence>
<dbReference type="EMBL" id="MN739734">
    <property type="protein sequence ID" value="QHT23663.1"/>
    <property type="molecule type" value="Genomic_DNA"/>
</dbReference>
<dbReference type="SMART" id="SM00487">
    <property type="entry name" value="DEXDc"/>
    <property type="match status" value="1"/>
</dbReference>
<dbReference type="GO" id="GO:0070478">
    <property type="term" value="P:nuclear-transcribed mRNA catabolic process, 3'-5' exonucleolytic nonsense-mediated decay"/>
    <property type="evidence" value="ECO:0007669"/>
    <property type="project" value="TreeGrafter"/>
</dbReference>
<protein>
    <recommendedName>
        <fullName evidence="8">Helicase</fullName>
    </recommendedName>
</protein>
<dbReference type="GO" id="GO:0055087">
    <property type="term" value="C:Ski complex"/>
    <property type="evidence" value="ECO:0007669"/>
    <property type="project" value="TreeGrafter"/>
</dbReference>